<evidence type="ECO:0000256" key="3">
    <source>
        <dbReference type="ARBA" id="ARBA00023163"/>
    </source>
</evidence>
<dbReference type="GO" id="GO:0003700">
    <property type="term" value="F:DNA-binding transcription factor activity"/>
    <property type="evidence" value="ECO:0007669"/>
    <property type="project" value="TreeGrafter"/>
</dbReference>
<dbReference type="RefSeq" id="WP_354700087.1">
    <property type="nucleotide sequence ID" value="NZ_CP114014.1"/>
</dbReference>
<feature type="domain" description="HTH tetR-type" evidence="5">
    <location>
        <begin position="16"/>
        <end position="77"/>
    </location>
</feature>
<gene>
    <name evidence="6" type="ORF">DSM112329_00350</name>
</gene>
<dbReference type="KEGG" id="parq:DSM112329_00350"/>
<dbReference type="EMBL" id="CP114014">
    <property type="protein sequence ID" value="XAY03531.1"/>
    <property type="molecule type" value="Genomic_DNA"/>
</dbReference>
<dbReference type="Gene3D" id="1.10.357.10">
    <property type="entry name" value="Tetracycline Repressor, domain 2"/>
    <property type="match status" value="1"/>
</dbReference>
<dbReference type="PANTHER" id="PTHR30055">
    <property type="entry name" value="HTH-TYPE TRANSCRIPTIONAL REGULATOR RUTR"/>
    <property type="match status" value="1"/>
</dbReference>
<accession>A0AAU7APG1</accession>
<organism evidence="6">
    <name type="scientific">Paraconexibacter sp. AEG42_29</name>
    <dbReference type="NCBI Taxonomy" id="2997339"/>
    <lineage>
        <taxon>Bacteria</taxon>
        <taxon>Bacillati</taxon>
        <taxon>Actinomycetota</taxon>
        <taxon>Thermoleophilia</taxon>
        <taxon>Solirubrobacterales</taxon>
        <taxon>Paraconexibacteraceae</taxon>
        <taxon>Paraconexibacter</taxon>
    </lineage>
</organism>
<evidence type="ECO:0000256" key="2">
    <source>
        <dbReference type="ARBA" id="ARBA00023125"/>
    </source>
</evidence>
<dbReference type="Gene3D" id="1.10.10.60">
    <property type="entry name" value="Homeodomain-like"/>
    <property type="match status" value="1"/>
</dbReference>
<dbReference type="SUPFAM" id="SSF48498">
    <property type="entry name" value="Tetracyclin repressor-like, C-terminal domain"/>
    <property type="match status" value="1"/>
</dbReference>
<keyword evidence="1" id="KW-0805">Transcription regulation</keyword>
<dbReference type="PROSITE" id="PS50977">
    <property type="entry name" value="HTH_TETR_2"/>
    <property type="match status" value="1"/>
</dbReference>
<evidence type="ECO:0000256" key="1">
    <source>
        <dbReference type="ARBA" id="ARBA00023015"/>
    </source>
</evidence>
<proteinExistence type="predicted"/>
<dbReference type="SUPFAM" id="SSF46689">
    <property type="entry name" value="Homeodomain-like"/>
    <property type="match status" value="1"/>
</dbReference>
<dbReference type="PANTHER" id="PTHR30055:SF234">
    <property type="entry name" value="HTH-TYPE TRANSCRIPTIONAL REGULATOR BETI"/>
    <property type="match status" value="1"/>
</dbReference>
<dbReference type="AlphaFoldDB" id="A0AAU7APG1"/>
<evidence type="ECO:0000313" key="6">
    <source>
        <dbReference type="EMBL" id="XAY03531.1"/>
    </source>
</evidence>
<dbReference type="InterPro" id="IPR036271">
    <property type="entry name" value="Tet_transcr_reg_TetR-rel_C_sf"/>
</dbReference>
<dbReference type="Pfam" id="PF00440">
    <property type="entry name" value="TetR_N"/>
    <property type="match status" value="1"/>
</dbReference>
<keyword evidence="2 4" id="KW-0238">DNA-binding</keyword>
<sequence length="204" mass="21912">MPGASRPTRIGPTPRSAVRAEVLAATVRLLDAGERFTPLTVQRICDEARVARSAFYVNFGDKTELLAQLVAAVTDDVAQVADVWIATPETLTFDALVSALEQATGAFARHAAVLSAYDEVAAYDDRLAGLWNDRVRQIIDAFATRLEDARLTRGLRPDLDVPIAAEFIVLGAERMLRSHSATPGSGAELAGRLGALLWPMIAAD</sequence>
<dbReference type="InterPro" id="IPR050109">
    <property type="entry name" value="HTH-type_TetR-like_transc_reg"/>
</dbReference>
<feature type="DNA-binding region" description="H-T-H motif" evidence="4">
    <location>
        <begin position="40"/>
        <end position="59"/>
    </location>
</feature>
<reference evidence="6" key="1">
    <citation type="submission" date="2022-12" db="EMBL/GenBank/DDBJ databases">
        <title>Paraconexibacter alkalitolerans sp. nov. and Baekduia alba sp. nov., isolated from soil and emended description of the genera Paraconexibacter (Chun et al., 2020) and Baekduia (An et al., 2020).</title>
        <authorList>
            <person name="Vieira S."/>
            <person name="Huber K.J."/>
            <person name="Geppert A."/>
            <person name="Wolf J."/>
            <person name="Neumann-Schaal M."/>
            <person name="Muesken M."/>
            <person name="Overmann J."/>
        </authorList>
    </citation>
    <scope>NUCLEOTIDE SEQUENCE</scope>
    <source>
        <strain evidence="6">AEG42_29</strain>
    </source>
</reference>
<keyword evidence="3" id="KW-0804">Transcription</keyword>
<evidence type="ECO:0000259" key="5">
    <source>
        <dbReference type="PROSITE" id="PS50977"/>
    </source>
</evidence>
<dbReference type="InterPro" id="IPR009057">
    <property type="entry name" value="Homeodomain-like_sf"/>
</dbReference>
<protein>
    <recommendedName>
        <fullName evidence="5">HTH tetR-type domain-containing protein</fullName>
    </recommendedName>
</protein>
<dbReference type="InterPro" id="IPR001647">
    <property type="entry name" value="HTH_TetR"/>
</dbReference>
<evidence type="ECO:0000256" key="4">
    <source>
        <dbReference type="PROSITE-ProRule" id="PRU00335"/>
    </source>
</evidence>
<dbReference type="GO" id="GO:0000976">
    <property type="term" value="F:transcription cis-regulatory region binding"/>
    <property type="evidence" value="ECO:0007669"/>
    <property type="project" value="TreeGrafter"/>
</dbReference>
<name>A0AAU7APG1_9ACTN</name>